<dbReference type="Proteomes" id="UP000827872">
    <property type="component" value="Linkage Group LG02"/>
</dbReference>
<comment type="caution">
    <text evidence="1">The sequence shown here is derived from an EMBL/GenBank/DDBJ whole genome shotgun (WGS) entry which is preliminary data.</text>
</comment>
<proteinExistence type="predicted"/>
<name>A0ACB8G4W3_9SAUR</name>
<dbReference type="EMBL" id="CM037615">
    <property type="protein sequence ID" value="KAH8014586.1"/>
    <property type="molecule type" value="Genomic_DNA"/>
</dbReference>
<organism evidence="1 2">
    <name type="scientific">Sphaerodactylus townsendi</name>
    <dbReference type="NCBI Taxonomy" id="933632"/>
    <lineage>
        <taxon>Eukaryota</taxon>
        <taxon>Metazoa</taxon>
        <taxon>Chordata</taxon>
        <taxon>Craniata</taxon>
        <taxon>Vertebrata</taxon>
        <taxon>Euteleostomi</taxon>
        <taxon>Lepidosauria</taxon>
        <taxon>Squamata</taxon>
        <taxon>Bifurcata</taxon>
        <taxon>Gekkota</taxon>
        <taxon>Sphaerodactylidae</taxon>
        <taxon>Sphaerodactylus</taxon>
    </lineage>
</organism>
<sequence length="82" mass="8516">MDRPEEADSCCPAELLSGKLPSLLAHNSAHQPISTMLLLRQGLAAPEVQQPPLCQPPPALAATGLGNEAGDNQAGLVDMISF</sequence>
<reference evidence="1" key="1">
    <citation type="submission" date="2021-08" db="EMBL/GenBank/DDBJ databases">
        <title>The first chromosome-level gecko genome reveals the dynamic sex chromosomes of Neotropical dwarf geckos (Sphaerodactylidae: Sphaerodactylus).</title>
        <authorList>
            <person name="Pinto B.J."/>
            <person name="Keating S.E."/>
            <person name="Gamble T."/>
        </authorList>
    </citation>
    <scope>NUCLEOTIDE SEQUENCE</scope>
    <source>
        <strain evidence="1">TG3544</strain>
    </source>
</reference>
<accession>A0ACB8G4W3</accession>
<keyword evidence="2" id="KW-1185">Reference proteome</keyword>
<protein>
    <submittedName>
        <fullName evidence="1">Uncharacterized protein</fullName>
    </submittedName>
</protein>
<evidence type="ECO:0000313" key="2">
    <source>
        <dbReference type="Proteomes" id="UP000827872"/>
    </source>
</evidence>
<evidence type="ECO:0000313" key="1">
    <source>
        <dbReference type="EMBL" id="KAH8014586.1"/>
    </source>
</evidence>
<gene>
    <name evidence="1" type="ORF">K3G42_030372</name>
</gene>